<sequence length="111" mass="12652">MLSQFSPLISALISILFLFHPTSIYLYVAQVFRPRSIGLASLRHIERSCLPGSNCSFKPFLHPQSACSIPKHIFSKRPRAMWAMPRAETTHVSILQPLEIVKIRLERLRPG</sequence>
<keyword evidence="1" id="KW-0812">Transmembrane</keyword>
<protein>
    <submittedName>
        <fullName evidence="1">Putative transmembrane protein</fullName>
    </submittedName>
</protein>
<dbReference type="HOGENOM" id="CLU_2159843_0_0_1"/>
<keyword evidence="1" id="KW-0472">Membrane</keyword>
<comment type="caution">
    <text evidence="1">The sequence shown here is derived from an EMBL/GenBank/DDBJ whole genome shotgun (WGS) entry which is preliminary data.</text>
</comment>
<reference evidence="1 2" key="1">
    <citation type="submission" date="2013-12" db="EMBL/GenBank/DDBJ databases">
        <authorList>
            <person name="Cubeta M."/>
            <person name="Pakala S."/>
            <person name="Fedorova N."/>
            <person name="Thomas E."/>
            <person name="Dean R."/>
            <person name="Jabaji S."/>
            <person name="Neate S."/>
            <person name="Toda T."/>
            <person name="Tavantzis S."/>
            <person name="Vilgalys R."/>
            <person name="Bharathan N."/>
            <person name="Pakala S."/>
            <person name="Losada L.S."/>
            <person name="Zafar N."/>
            <person name="Nierman W."/>
        </authorList>
    </citation>
    <scope>NUCLEOTIDE SEQUENCE [LARGE SCALE GENOMIC DNA]</scope>
    <source>
        <strain evidence="1 2">123E</strain>
    </source>
</reference>
<keyword evidence="2" id="KW-1185">Reference proteome</keyword>
<proteinExistence type="predicted"/>
<name>A0A074RIQ1_9AGAM</name>
<organism evidence="1 2">
    <name type="scientific">Rhizoctonia solani 123E</name>
    <dbReference type="NCBI Taxonomy" id="1423351"/>
    <lineage>
        <taxon>Eukaryota</taxon>
        <taxon>Fungi</taxon>
        <taxon>Dikarya</taxon>
        <taxon>Basidiomycota</taxon>
        <taxon>Agaricomycotina</taxon>
        <taxon>Agaricomycetes</taxon>
        <taxon>Cantharellales</taxon>
        <taxon>Ceratobasidiaceae</taxon>
        <taxon>Rhizoctonia</taxon>
    </lineage>
</organism>
<dbReference type="Proteomes" id="UP000027456">
    <property type="component" value="Unassembled WGS sequence"/>
</dbReference>
<evidence type="ECO:0000313" key="2">
    <source>
        <dbReference type="Proteomes" id="UP000027456"/>
    </source>
</evidence>
<evidence type="ECO:0000313" key="1">
    <source>
        <dbReference type="EMBL" id="KEP46669.1"/>
    </source>
</evidence>
<gene>
    <name evidence="1" type="ORF">V565_186750</name>
</gene>
<accession>A0A074RIQ1</accession>
<dbReference type="AlphaFoldDB" id="A0A074RIQ1"/>
<dbReference type="EMBL" id="AZST01000996">
    <property type="protein sequence ID" value="KEP46669.1"/>
    <property type="molecule type" value="Genomic_DNA"/>
</dbReference>